<organism evidence="1 2">
    <name type="scientific">Dreissena polymorpha</name>
    <name type="common">Zebra mussel</name>
    <name type="synonym">Mytilus polymorpha</name>
    <dbReference type="NCBI Taxonomy" id="45954"/>
    <lineage>
        <taxon>Eukaryota</taxon>
        <taxon>Metazoa</taxon>
        <taxon>Spiralia</taxon>
        <taxon>Lophotrochozoa</taxon>
        <taxon>Mollusca</taxon>
        <taxon>Bivalvia</taxon>
        <taxon>Autobranchia</taxon>
        <taxon>Heteroconchia</taxon>
        <taxon>Euheterodonta</taxon>
        <taxon>Imparidentia</taxon>
        <taxon>Neoheterodontei</taxon>
        <taxon>Myida</taxon>
        <taxon>Dreissenoidea</taxon>
        <taxon>Dreissenidae</taxon>
        <taxon>Dreissena</taxon>
    </lineage>
</organism>
<comment type="caution">
    <text evidence="1">The sequence shown here is derived from an EMBL/GenBank/DDBJ whole genome shotgun (WGS) entry which is preliminary data.</text>
</comment>
<dbReference type="AlphaFoldDB" id="A0A9D4H2Z1"/>
<protein>
    <submittedName>
        <fullName evidence="1">Uncharacterized protein</fullName>
    </submittedName>
</protein>
<name>A0A9D4H2Z1_DREPO</name>
<evidence type="ECO:0000313" key="2">
    <source>
        <dbReference type="Proteomes" id="UP000828390"/>
    </source>
</evidence>
<dbReference type="PANTHER" id="PTHR24401:SF29">
    <property type="entry name" value="SI:CH211-243P7.3-RELATED"/>
    <property type="match status" value="1"/>
</dbReference>
<proteinExistence type="predicted"/>
<dbReference type="EMBL" id="JAIWYP010000005">
    <property type="protein sequence ID" value="KAH3828481.1"/>
    <property type="molecule type" value="Genomic_DNA"/>
</dbReference>
<gene>
    <name evidence="1" type="ORF">DPMN_130456</name>
</gene>
<accession>A0A9D4H2Z1</accession>
<dbReference type="PANTHER" id="PTHR24401">
    <property type="entry name" value="SI:CH211-243P7.3-RELATED"/>
    <property type="match status" value="1"/>
</dbReference>
<reference evidence="1" key="2">
    <citation type="submission" date="2020-11" db="EMBL/GenBank/DDBJ databases">
        <authorList>
            <person name="McCartney M.A."/>
            <person name="Auch B."/>
            <person name="Kono T."/>
            <person name="Mallez S."/>
            <person name="Becker A."/>
            <person name="Gohl D.M."/>
            <person name="Silverstein K.A.T."/>
            <person name="Koren S."/>
            <person name="Bechman K.B."/>
            <person name="Herman A."/>
            <person name="Abrahante J.E."/>
            <person name="Garbe J."/>
        </authorList>
    </citation>
    <scope>NUCLEOTIDE SEQUENCE</scope>
    <source>
        <strain evidence="1">Duluth1</strain>
        <tissue evidence="1">Whole animal</tissue>
    </source>
</reference>
<reference evidence="1" key="1">
    <citation type="journal article" date="2019" name="bioRxiv">
        <title>The Genome of the Zebra Mussel, Dreissena polymorpha: A Resource for Invasive Species Research.</title>
        <authorList>
            <person name="McCartney M.A."/>
            <person name="Auch B."/>
            <person name="Kono T."/>
            <person name="Mallez S."/>
            <person name="Zhang Y."/>
            <person name="Obille A."/>
            <person name="Becker A."/>
            <person name="Abrahante J.E."/>
            <person name="Garbe J."/>
            <person name="Badalamenti J.P."/>
            <person name="Herman A."/>
            <person name="Mangelson H."/>
            <person name="Liachko I."/>
            <person name="Sullivan S."/>
            <person name="Sone E.D."/>
            <person name="Koren S."/>
            <person name="Silverstein K.A.T."/>
            <person name="Beckman K.B."/>
            <person name="Gohl D.M."/>
        </authorList>
    </citation>
    <scope>NUCLEOTIDE SEQUENCE</scope>
    <source>
        <strain evidence="1">Duluth1</strain>
        <tissue evidence="1">Whole animal</tissue>
    </source>
</reference>
<dbReference type="Proteomes" id="UP000828390">
    <property type="component" value="Unassembled WGS sequence"/>
</dbReference>
<sequence>MEREYDPPQPSISRLNSESLPQPHVICFFTDCESYLEKCRQYADNYLAFKQAAARDLVTIPAFVNTPALHNLPRHRWFEKVYQLDVISRLDFELAEFTSTFGEILKIDSTMKITNYLAANRATNILMYFLSEGKGRGLKQMLVGIISRYSNAGVPPPKVMYPVRDCCGLEIRYTNVADDLKDEQFVEQPGISLPGENTTSQVLKLSSSKLQRLIYLWEHVSTFDKKRTIFPKRFTKKPWPGKFGGRGKKVSQVVGLITGIHYDWIAGSWFEEGPQDAQTVNDREYLARGPSETSSIAFT</sequence>
<evidence type="ECO:0000313" key="1">
    <source>
        <dbReference type="EMBL" id="KAH3828481.1"/>
    </source>
</evidence>
<keyword evidence="2" id="KW-1185">Reference proteome</keyword>